<dbReference type="EMBL" id="CP002299">
    <property type="protein sequence ID" value="ADP80405.1"/>
    <property type="molecule type" value="Genomic_DNA"/>
</dbReference>
<evidence type="ECO:0000256" key="1">
    <source>
        <dbReference type="ARBA" id="ARBA00010396"/>
    </source>
</evidence>
<feature type="region of interest" description="Disordered" evidence="8">
    <location>
        <begin position="279"/>
        <end position="341"/>
    </location>
</feature>
<dbReference type="Proteomes" id="UP000002484">
    <property type="component" value="Chromosome"/>
</dbReference>
<sequence length="341" mass="36738">MQASHIPVLLDRVRTLLTPALTQPGAIAVDATLGLGGHAEAMLRALPELRLVGLDRDPQALAASRERLAFAAGRVEFAHAVYDEIPAVLDRLGIPAVHAVLFDLGVSSLQLDLDDRGFAYSRDAPLDMRMDPTTGRTAADVLNTYDEAALARVLRRYGEEPFARRIAAAVVAERAREAFTTSSRLADLVRAAIPAAARRTGGNPAKRTFQALRIEVNAELEVLERALPAALDRIAVGGRIAVLAYHSLEDRLVKRALADVTTTRVPPDMPVVPAEAEPTFRLLTRGSEPPTEAETAANPRAASARLRAAERLRHNGQDRAMGHKGQDRVSSHPGRARGGRS</sequence>
<evidence type="ECO:0000256" key="3">
    <source>
        <dbReference type="ARBA" id="ARBA00022552"/>
    </source>
</evidence>
<comment type="function">
    <text evidence="7">Specifically methylates the N4 position of cytidine in position 1402 (C1402) of 16S rRNA.</text>
</comment>
<evidence type="ECO:0000256" key="6">
    <source>
        <dbReference type="ARBA" id="ARBA00022691"/>
    </source>
</evidence>
<evidence type="ECO:0000256" key="5">
    <source>
        <dbReference type="ARBA" id="ARBA00022679"/>
    </source>
</evidence>
<dbReference type="Gene3D" id="3.40.50.150">
    <property type="entry name" value="Vaccinia Virus protein VP39"/>
    <property type="match status" value="1"/>
</dbReference>
<dbReference type="GO" id="GO:0070475">
    <property type="term" value="P:rRNA base methylation"/>
    <property type="evidence" value="ECO:0007669"/>
    <property type="project" value="UniProtKB-UniRule"/>
</dbReference>
<feature type="compositionally biased region" description="Low complexity" evidence="8">
    <location>
        <begin position="287"/>
        <end position="306"/>
    </location>
</feature>
<dbReference type="PANTHER" id="PTHR11265">
    <property type="entry name" value="S-ADENOSYL-METHYLTRANSFERASE MRAW"/>
    <property type="match status" value="1"/>
</dbReference>
<proteinExistence type="inferred from homology"/>
<dbReference type="FunCoup" id="E3J0C2">
    <property type="interactions" value="275"/>
</dbReference>
<keyword evidence="4 7" id="KW-0489">Methyltransferase</keyword>
<dbReference type="InterPro" id="IPR029063">
    <property type="entry name" value="SAM-dependent_MTases_sf"/>
</dbReference>
<organism evidence="9 10">
    <name type="scientific">Pseudofrankia inefficax (strain DSM 45817 / CECT 9037 / DDB 130130 / EuI1c)</name>
    <name type="common">Frankia inefficax</name>
    <dbReference type="NCBI Taxonomy" id="298654"/>
    <lineage>
        <taxon>Bacteria</taxon>
        <taxon>Bacillati</taxon>
        <taxon>Actinomycetota</taxon>
        <taxon>Actinomycetes</taxon>
        <taxon>Frankiales</taxon>
        <taxon>Frankiaceae</taxon>
        <taxon>Pseudofrankia</taxon>
    </lineage>
</organism>
<comment type="subcellular location">
    <subcellularLocation>
        <location evidence="7">Cytoplasm</location>
    </subcellularLocation>
</comment>
<dbReference type="eggNOG" id="COG0275">
    <property type="taxonomic scope" value="Bacteria"/>
</dbReference>
<feature type="compositionally biased region" description="Basic and acidic residues" evidence="8">
    <location>
        <begin position="307"/>
        <end position="330"/>
    </location>
</feature>
<dbReference type="HOGENOM" id="CLU_038422_0_0_11"/>
<keyword evidence="3 7" id="KW-0698">rRNA processing</keyword>
<dbReference type="SUPFAM" id="SSF81799">
    <property type="entry name" value="Putative methyltransferase TM0872, insert domain"/>
    <property type="match status" value="1"/>
</dbReference>
<dbReference type="InterPro" id="IPR023397">
    <property type="entry name" value="SAM-dep_MeTrfase_MraW_recog"/>
</dbReference>
<evidence type="ECO:0000256" key="7">
    <source>
        <dbReference type="HAMAP-Rule" id="MF_01007"/>
    </source>
</evidence>
<dbReference type="KEGG" id="fri:FraEuI1c_2366"/>
<dbReference type="PANTHER" id="PTHR11265:SF0">
    <property type="entry name" value="12S RRNA N4-METHYLCYTIDINE METHYLTRANSFERASE"/>
    <property type="match status" value="1"/>
</dbReference>
<keyword evidence="6 7" id="KW-0949">S-adenosyl-L-methionine</keyword>
<dbReference type="InParanoid" id="E3J0C2"/>
<keyword evidence="5 7" id="KW-0808">Transferase</keyword>
<feature type="binding site" evidence="7">
    <location>
        <position position="110"/>
    </location>
    <ligand>
        <name>S-adenosyl-L-methionine</name>
        <dbReference type="ChEBI" id="CHEBI:59789"/>
    </ligand>
</feature>
<feature type="binding site" evidence="7">
    <location>
        <position position="55"/>
    </location>
    <ligand>
        <name>S-adenosyl-L-methionine</name>
        <dbReference type="ChEBI" id="CHEBI:59789"/>
    </ligand>
</feature>
<comment type="catalytic activity">
    <reaction evidence="7">
        <text>cytidine(1402) in 16S rRNA + S-adenosyl-L-methionine = N(4)-methylcytidine(1402) in 16S rRNA + S-adenosyl-L-homocysteine + H(+)</text>
        <dbReference type="Rhea" id="RHEA:42928"/>
        <dbReference type="Rhea" id="RHEA-COMP:10286"/>
        <dbReference type="Rhea" id="RHEA-COMP:10287"/>
        <dbReference type="ChEBI" id="CHEBI:15378"/>
        <dbReference type="ChEBI" id="CHEBI:57856"/>
        <dbReference type="ChEBI" id="CHEBI:59789"/>
        <dbReference type="ChEBI" id="CHEBI:74506"/>
        <dbReference type="ChEBI" id="CHEBI:82748"/>
        <dbReference type="EC" id="2.1.1.199"/>
    </reaction>
</comment>
<dbReference type="Gene3D" id="1.10.150.170">
    <property type="entry name" value="Putative methyltransferase TM0872, insert domain"/>
    <property type="match status" value="1"/>
</dbReference>
<protein>
    <recommendedName>
        <fullName evidence="7">Ribosomal RNA small subunit methyltransferase H</fullName>
        <ecNumber evidence="7">2.1.1.199</ecNumber>
    </recommendedName>
    <alternativeName>
        <fullName evidence="7">16S rRNA m(4)C1402 methyltransferase</fullName>
    </alternativeName>
    <alternativeName>
        <fullName evidence="7">rRNA (cytosine-N(4)-)-methyltransferase RsmH</fullName>
    </alternativeName>
</protein>
<name>E3J0C2_PSEI1</name>
<evidence type="ECO:0000313" key="9">
    <source>
        <dbReference type="EMBL" id="ADP80405.1"/>
    </source>
</evidence>
<dbReference type="RefSeq" id="WP_013423523.1">
    <property type="nucleotide sequence ID" value="NC_014666.1"/>
</dbReference>
<comment type="similarity">
    <text evidence="1 7">Belongs to the methyltransferase superfamily. RsmH family.</text>
</comment>
<feature type="binding site" evidence="7">
    <location>
        <position position="103"/>
    </location>
    <ligand>
        <name>S-adenosyl-L-methionine</name>
        <dbReference type="ChEBI" id="CHEBI:59789"/>
    </ligand>
</feature>
<dbReference type="SUPFAM" id="SSF53335">
    <property type="entry name" value="S-adenosyl-L-methionine-dependent methyltransferases"/>
    <property type="match status" value="1"/>
</dbReference>
<evidence type="ECO:0000256" key="2">
    <source>
        <dbReference type="ARBA" id="ARBA00022490"/>
    </source>
</evidence>
<dbReference type="Pfam" id="PF01795">
    <property type="entry name" value="Methyltransf_5"/>
    <property type="match status" value="1"/>
</dbReference>
<dbReference type="InterPro" id="IPR002903">
    <property type="entry name" value="RsmH"/>
</dbReference>
<dbReference type="STRING" id="298654.FraEuI1c_2366"/>
<gene>
    <name evidence="7" type="primary">rsmH</name>
    <name evidence="9" type="ordered locus">FraEuI1c_2366</name>
</gene>
<evidence type="ECO:0000313" key="10">
    <source>
        <dbReference type="Proteomes" id="UP000002484"/>
    </source>
</evidence>
<feature type="binding site" evidence="7">
    <location>
        <begin position="36"/>
        <end position="38"/>
    </location>
    <ligand>
        <name>S-adenosyl-L-methionine</name>
        <dbReference type="ChEBI" id="CHEBI:59789"/>
    </ligand>
</feature>
<evidence type="ECO:0000256" key="8">
    <source>
        <dbReference type="SAM" id="MobiDB-lite"/>
    </source>
</evidence>
<dbReference type="GO" id="GO:0071424">
    <property type="term" value="F:rRNA (cytosine-N4-)-methyltransferase activity"/>
    <property type="evidence" value="ECO:0007669"/>
    <property type="project" value="UniProtKB-UniRule"/>
</dbReference>
<keyword evidence="2 7" id="KW-0963">Cytoplasm</keyword>
<dbReference type="AlphaFoldDB" id="E3J0C2"/>
<feature type="binding site" evidence="7">
    <location>
        <position position="82"/>
    </location>
    <ligand>
        <name>S-adenosyl-L-methionine</name>
        <dbReference type="ChEBI" id="CHEBI:59789"/>
    </ligand>
</feature>
<dbReference type="OrthoDB" id="9806637at2"/>
<dbReference type="HAMAP" id="MF_01007">
    <property type="entry name" value="16SrRNA_methyltr_H"/>
    <property type="match status" value="1"/>
</dbReference>
<keyword evidence="10" id="KW-1185">Reference proteome</keyword>
<accession>E3J0C2</accession>
<dbReference type="FunFam" id="1.10.150.170:FF:000001">
    <property type="entry name" value="Ribosomal RNA small subunit methyltransferase H"/>
    <property type="match status" value="1"/>
</dbReference>
<dbReference type="GO" id="GO:0005737">
    <property type="term" value="C:cytoplasm"/>
    <property type="evidence" value="ECO:0007669"/>
    <property type="project" value="UniProtKB-SubCell"/>
</dbReference>
<dbReference type="PIRSF" id="PIRSF004486">
    <property type="entry name" value="MraW"/>
    <property type="match status" value="1"/>
</dbReference>
<dbReference type="NCBIfam" id="TIGR00006">
    <property type="entry name" value="16S rRNA (cytosine(1402)-N(4))-methyltransferase RsmH"/>
    <property type="match status" value="1"/>
</dbReference>
<dbReference type="EC" id="2.1.1.199" evidence="7"/>
<evidence type="ECO:0000256" key="4">
    <source>
        <dbReference type="ARBA" id="ARBA00022603"/>
    </source>
</evidence>
<reference evidence="9 10" key="1">
    <citation type="submission" date="2010-10" db="EMBL/GenBank/DDBJ databases">
        <title>Complete sequence of Frankia sp. EuI1c.</title>
        <authorList>
            <consortium name="US DOE Joint Genome Institute"/>
            <person name="Lucas S."/>
            <person name="Copeland A."/>
            <person name="Lapidus A."/>
            <person name="Cheng J.-F."/>
            <person name="Bruce D."/>
            <person name="Goodwin L."/>
            <person name="Pitluck S."/>
            <person name="Chertkov O."/>
            <person name="Detter J.C."/>
            <person name="Han C."/>
            <person name="Tapia R."/>
            <person name="Land M."/>
            <person name="Hauser L."/>
            <person name="Jeffries C."/>
            <person name="Kyrpides N."/>
            <person name="Ivanova N."/>
            <person name="Mikhailova N."/>
            <person name="Beauchemin N."/>
            <person name="Sen A."/>
            <person name="Sur S.A."/>
            <person name="Gtari M."/>
            <person name="Wall L."/>
            <person name="Tisa L."/>
            <person name="Woyke T."/>
        </authorList>
    </citation>
    <scope>NUCLEOTIDE SEQUENCE [LARGE SCALE GENOMIC DNA]</scope>
    <source>
        <strain evidence="10">DSM 45817 / CECT 9037 / EuI1c</strain>
    </source>
</reference>